<feature type="region of interest" description="Disordered" evidence="1">
    <location>
        <begin position="1"/>
        <end position="22"/>
    </location>
</feature>
<dbReference type="AlphaFoldDB" id="A0A7I8IGF7"/>
<feature type="compositionally biased region" description="Basic and acidic residues" evidence="1">
    <location>
        <begin position="1"/>
        <end position="13"/>
    </location>
</feature>
<feature type="compositionally biased region" description="Polar residues" evidence="1">
    <location>
        <begin position="55"/>
        <end position="66"/>
    </location>
</feature>
<sequence length="75" mass="8026">MDFVHRGDAEGARRNPLPKRGQVKARIVRTLFRSVVAIGSETQGSGHSERPNVKRSASASPSTLSGYASDVSSDE</sequence>
<proteinExistence type="predicted"/>
<evidence type="ECO:0000313" key="4">
    <source>
        <dbReference type="Proteomes" id="UP000663760"/>
    </source>
</evidence>
<name>A0A7I8IGF7_SPIIN</name>
<evidence type="ECO:0000256" key="1">
    <source>
        <dbReference type="SAM" id="MobiDB-lite"/>
    </source>
</evidence>
<organism evidence="2">
    <name type="scientific">Spirodela intermedia</name>
    <name type="common">Intermediate duckweed</name>
    <dbReference type="NCBI Taxonomy" id="51605"/>
    <lineage>
        <taxon>Eukaryota</taxon>
        <taxon>Viridiplantae</taxon>
        <taxon>Streptophyta</taxon>
        <taxon>Embryophyta</taxon>
        <taxon>Tracheophyta</taxon>
        <taxon>Spermatophyta</taxon>
        <taxon>Magnoliopsida</taxon>
        <taxon>Liliopsida</taxon>
        <taxon>Araceae</taxon>
        <taxon>Lemnoideae</taxon>
        <taxon>Spirodela</taxon>
    </lineage>
</organism>
<dbReference type="EMBL" id="LR743590">
    <property type="protein sequence ID" value="CAA2617163.1"/>
    <property type="molecule type" value="Genomic_DNA"/>
</dbReference>
<dbReference type="OrthoDB" id="743446at2759"/>
<accession>A0A7I8IGF7</accession>
<dbReference type="Proteomes" id="UP000663760">
    <property type="component" value="Chromosome 3"/>
</dbReference>
<reference evidence="2" key="1">
    <citation type="submission" date="2019-12" db="EMBL/GenBank/DDBJ databases">
        <authorList>
            <person name="Scholz U."/>
            <person name="Mascher M."/>
            <person name="Fiebig A."/>
        </authorList>
    </citation>
    <scope>NUCLEOTIDE SEQUENCE</scope>
</reference>
<gene>
    <name evidence="2" type="ORF">SI7747_03003332</name>
    <name evidence="3" type="ORF">SI8410_03003660</name>
</gene>
<feature type="region of interest" description="Disordered" evidence="1">
    <location>
        <begin position="38"/>
        <end position="75"/>
    </location>
</feature>
<evidence type="ECO:0000313" key="3">
    <source>
        <dbReference type="EMBL" id="CAA7392814.1"/>
    </source>
</evidence>
<keyword evidence="4" id="KW-1185">Reference proteome</keyword>
<evidence type="ECO:0000313" key="2">
    <source>
        <dbReference type="EMBL" id="CAA2617163.1"/>
    </source>
</evidence>
<dbReference type="EMBL" id="LR746266">
    <property type="protein sequence ID" value="CAA7392814.1"/>
    <property type="molecule type" value="Genomic_DNA"/>
</dbReference>
<protein>
    <submittedName>
        <fullName evidence="2">Uncharacterized protein</fullName>
    </submittedName>
</protein>